<dbReference type="GO" id="GO:0016763">
    <property type="term" value="F:pentosyltransferase activity"/>
    <property type="evidence" value="ECO:0007669"/>
    <property type="project" value="TreeGrafter"/>
</dbReference>
<dbReference type="Proteomes" id="UP000321362">
    <property type="component" value="Chromosome"/>
</dbReference>
<feature type="transmembrane region" description="Helical" evidence="8">
    <location>
        <begin position="79"/>
        <end position="97"/>
    </location>
</feature>
<keyword evidence="2" id="KW-1003">Cell membrane</keyword>
<keyword evidence="11" id="KW-1185">Reference proteome</keyword>
<feature type="transmembrane region" description="Helical" evidence="8">
    <location>
        <begin position="237"/>
        <end position="256"/>
    </location>
</feature>
<dbReference type="InterPro" id="IPR013783">
    <property type="entry name" value="Ig-like_fold"/>
</dbReference>
<keyword evidence="4 10" id="KW-0808">Transferase</keyword>
<evidence type="ECO:0000256" key="4">
    <source>
        <dbReference type="ARBA" id="ARBA00022679"/>
    </source>
</evidence>
<evidence type="ECO:0000256" key="7">
    <source>
        <dbReference type="ARBA" id="ARBA00023136"/>
    </source>
</evidence>
<dbReference type="InterPro" id="IPR038731">
    <property type="entry name" value="RgtA/B/C-like"/>
</dbReference>
<keyword evidence="5 8" id="KW-0812">Transmembrane</keyword>
<evidence type="ECO:0000313" key="11">
    <source>
        <dbReference type="Proteomes" id="UP000321362"/>
    </source>
</evidence>
<dbReference type="EMBL" id="CP042437">
    <property type="protein sequence ID" value="QEC76005.1"/>
    <property type="molecule type" value="Genomic_DNA"/>
</dbReference>
<feature type="transmembrane region" description="Helical" evidence="8">
    <location>
        <begin position="133"/>
        <end position="149"/>
    </location>
</feature>
<dbReference type="InterPro" id="IPR050297">
    <property type="entry name" value="LipidA_mod_glycosyltrf_83"/>
</dbReference>
<dbReference type="AlphaFoldDB" id="A0A5B8VZE7"/>
<keyword evidence="6 8" id="KW-1133">Transmembrane helix</keyword>
<dbReference type="GO" id="GO:0005886">
    <property type="term" value="C:plasma membrane"/>
    <property type="evidence" value="ECO:0007669"/>
    <property type="project" value="UniProtKB-SubCell"/>
</dbReference>
<evidence type="ECO:0000256" key="8">
    <source>
        <dbReference type="SAM" id="Phobius"/>
    </source>
</evidence>
<evidence type="ECO:0000256" key="2">
    <source>
        <dbReference type="ARBA" id="ARBA00022475"/>
    </source>
</evidence>
<dbReference type="PANTHER" id="PTHR33908:SF11">
    <property type="entry name" value="MEMBRANE PROTEIN"/>
    <property type="match status" value="1"/>
</dbReference>
<evidence type="ECO:0000256" key="5">
    <source>
        <dbReference type="ARBA" id="ARBA00022692"/>
    </source>
</evidence>
<evidence type="ECO:0000256" key="6">
    <source>
        <dbReference type="ARBA" id="ARBA00022989"/>
    </source>
</evidence>
<feature type="transmembrane region" description="Helical" evidence="8">
    <location>
        <begin position="325"/>
        <end position="347"/>
    </location>
</feature>
<protein>
    <submittedName>
        <fullName evidence="10">Glycosyltransferase family 39 protein</fullName>
    </submittedName>
</protein>
<feature type="transmembrane region" description="Helical" evidence="8">
    <location>
        <begin position="109"/>
        <end position="126"/>
    </location>
</feature>
<dbReference type="PANTHER" id="PTHR33908">
    <property type="entry name" value="MANNOSYLTRANSFERASE YKCB-RELATED"/>
    <property type="match status" value="1"/>
</dbReference>
<dbReference type="OrthoDB" id="9813729at2"/>
<evidence type="ECO:0000259" key="9">
    <source>
        <dbReference type="Pfam" id="PF13231"/>
    </source>
</evidence>
<sequence length="575" mass="66482">MPVALNDNMQDDAKSNKLIIYFLLLWTALNILQAATLEVHADEAYYWLYSRFMDWGYYDHPPMVAVFIRAGYGLIHNQFGLRLLTVISSSLSLWFIWLTLKKYRVDALTYILVVSGIFVFHIYGFITTPDAPLLIFTVLFLFFLQQYLEQDSWKLALILGVIAACLLYSKYHGILLLGCTVVSSPKLFKRASFYGIVILALLLFIPHILWQVNNQFPSISYHLAERADKPYDLSFSYNYPLGQLLMAGPLIGWLLFYKGFTLRIKDAFTRVLLVNSIGILLFFFLTSFKGEVQLHWTLIAYVPLCMLALIHFTQPGGKPAWFNRLAIINIILIVFVRLLIITGLPVLKQMHALRIFYDFEDWAKQVHDKAGDNYVIFNEGFQNPSKYNFYNNTLKGFDYDPRYYRRTQYEFWPIEDSLQHKRAYYVLEHPQQGLSTDTINTPAGTWYGGWVDDVRTYQKIEFDATEKEEIVSPGEPKVFDLTFKNPYRVPISFSNKGQLHQLVFEASFIVDTDVFSSQKADDSFYNISLKPGETAHFKFKVTAPAKPGKYQLVFSLRTDPFNGGRNSKAIAYKVK</sequence>
<evidence type="ECO:0000256" key="1">
    <source>
        <dbReference type="ARBA" id="ARBA00004651"/>
    </source>
</evidence>
<feature type="transmembrane region" description="Helical" evidence="8">
    <location>
        <begin position="155"/>
        <end position="179"/>
    </location>
</feature>
<dbReference type="KEGG" id="mgk:FSB76_08615"/>
<feature type="domain" description="Glycosyltransferase RgtA/B/C/D-like" evidence="9">
    <location>
        <begin position="59"/>
        <end position="210"/>
    </location>
</feature>
<comment type="subcellular location">
    <subcellularLocation>
        <location evidence="1">Cell membrane</location>
        <topology evidence="1">Multi-pass membrane protein</topology>
    </subcellularLocation>
</comment>
<gene>
    <name evidence="10" type="ORF">FSB76_08615</name>
</gene>
<dbReference type="RefSeq" id="WP_147053188.1">
    <property type="nucleotide sequence ID" value="NZ_CP042437.1"/>
</dbReference>
<organism evidence="10 11">
    <name type="scientific">Mucilaginibacter ginsenosidivorax</name>
    <dbReference type="NCBI Taxonomy" id="862126"/>
    <lineage>
        <taxon>Bacteria</taxon>
        <taxon>Pseudomonadati</taxon>
        <taxon>Bacteroidota</taxon>
        <taxon>Sphingobacteriia</taxon>
        <taxon>Sphingobacteriales</taxon>
        <taxon>Sphingobacteriaceae</taxon>
        <taxon>Mucilaginibacter</taxon>
    </lineage>
</organism>
<reference evidence="10 11" key="1">
    <citation type="journal article" date="2013" name="J. Microbiol.">
        <title>Mucilaginibacter ginsenosidivorax sp. nov., with ginsenoside converting activity isolated from sediment.</title>
        <authorList>
            <person name="Kim J.K."/>
            <person name="Choi T.E."/>
            <person name="Liu Q.M."/>
            <person name="Park H.Y."/>
            <person name="Yi T.H."/>
            <person name="Yoon M.H."/>
            <person name="Kim S.C."/>
            <person name="Im W.T."/>
        </authorList>
    </citation>
    <scope>NUCLEOTIDE SEQUENCE [LARGE SCALE GENOMIC DNA]</scope>
    <source>
        <strain evidence="10 11">KHI28</strain>
    </source>
</reference>
<feature type="transmembrane region" description="Helical" evidence="8">
    <location>
        <begin position="191"/>
        <end position="210"/>
    </location>
</feature>
<feature type="transmembrane region" description="Helical" evidence="8">
    <location>
        <begin position="294"/>
        <end position="313"/>
    </location>
</feature>
<evidence type="ECO:0000313" key="10">
    <source>
        <dbReference type="EMBL" id="QEC76005.1"/>
    </source>
</evidence>
<proteinExistence type="predicted"/>
<keyword evidence="3" id="KW-0328">Glycosyltransferase</keyword>
<evidence type="ECO:0000256" key="3">
    <source>
        <dbReference type="ARBA" id="ARBA00022676"/>
    </source>
</evidence>
<dbReference type="Gene3D" id="2.60.40.10">
    <property type="entry name" value="Immunoglobulins"/>
    <property type="match status" value="1"/>
</dbReference>
<dbReference type="GO" id="GO:0009103">
    <property type="term" value="P:lipopolysaccharide biosynthetic process"/>
    <property type="evidence" value="ECO:0007669"/>
    <property type="project" value="UniProtKB-ARBA"/>
</dbReference>
<feature type="transmembrane region" description="Helical" evidence="8">
    <location>
        <begin position="18"/>
        <end position="35"/>
    </location>
</feature>
<dbReference type="Pfam" id="PF13231">
    <property type="entry name" value="PMT_2"/>
    <property type="match status" value="1"/>
</dbReference>
<keyword evidence="7 8" id="KW-0472">Membrane</keyword>
<feature type="transmembrane region" description="Helical" evidence="8">
    <location>
        <begin position="268"/>
        <end position="288"/>
    </location>
</feature>
<name>A0A5B8VZE7_9SPHI</name>
<accession>A0A5B8VZE7</accession>